<feature type="region of interest" description="Disordered" evidence="1">
    <location>
        <begin position="114"/>
        <end position="135"/>
    </location>
</feature>
<evidence type="ECO:0000256" key="1">
    <source>
        <dbReference type="SAM" id="MobiDB-lite"/>
    </source>
</evidence>
<evidence type="ECO:0000313" key="2">
    <source>
        <dbReference type="EMBL" id="KAF4209796.1"/>
    </source>
</evidence>
<evidence type="ECO:0000313" key="3">
    <source>
        <dbReference type="Proteomes" id="UP000649114"/>
    </source>
</evidence>
<dbReference type="GO" id="GO:0009116">
    <property type="term" value="P:nucleoside metabolic process"/>
    <property type="evidence" value="ECO:0007669"/>
    <property type="project" value="InterPro"/>
</dbReference>
<accession>A0AAN5YXL5</accession>
<organism evidence="2 3">
    <name type="scientific">Aspergillus lentulus</name>
    <dbReference type="NCBI Taxonomy" id="293939"/>
    <lineage>
        <taxon>Eukaryota</taxon>
        <taxon>Fungi</taxon>
        <taxon>Dikarya</taxon>
        <taxon>Ascomycota</taxon>
        <taxon>Pezizomycotina</taxon>
        <taxon>Eurotiomycetes</taxon>
        <taxon>Eurotiomycetidae</taxon>
        <taxon>Eurotiales</taxon>
        <taxon>Aspergillaceae</taxon>
        <taxon>Aspergillus</taxon>
        <taxon>Aspergillus subgen. Fumigati</taxon>
    </lineage>
</organism>
<dbReference type="SUPFAM" id="SSF53167">
    <property type="entry name" value="Purine and uridine phosphorylases"/>
    <property type="match status" value="1"/>
</dbReference>
<dbReference type="PANTHER" id="PTHR46082">
    <property type="entry name" value="ATP/GTP-BINDING PROTEIN-RELATED"/>
    <property type="match status" value="1"/>
</dbReference>
<name>A0AAN5YXL5_ASPLE</name>
<dbReference type="Gene3D" id="3.40.50.1580">
    <property type="entry name" value="Nucleoside phosphorylase domain"/>
    <property type="match status" value="1"/>
</dbReference>
<comment type="caution">
    <text evidence="2">The sequence shown here is derived from an EMBL/GenBank/DDBJ whole genome shotgun (WGS) entry which is preliminary data.</text>
</comment>
<feature type="compositionally biased region" description="Acidic residues" evidence="1">
    <location>
        <begin position="125"/>
        <end position="134"/>
    </location>
</feature>
<proteinExistence type="predicted"/>
<sequence length="193" mass="20775">MTEPSQTFTHHDYSVGWICALPTTELMAAMVMLDEEHPVLPAADPRHNPNSYVLGRIGDHNVVIACFPAEITGTVSAATVAKDMIRSFPDVGSGLMVGILGGAPYYGVQANGSVTPTEERVKDSEDSEGSEGDIDNIRDIRLGDVVISLHSNSSDAVMQYNFGKSLQEKGFISYGTTGLADQVMKDAVLRDKR</sequence>
<dbReference type="GO" id="GO:0003824">
    <property type="term" value="F:catalytic activity"/>
    <property type="evidence" value="ECO:0007669"/>
    <property type="project" value="InterPro"/>
</dbReference>
<reference evidence="2" key="2">
    <citation type="submission" date="2020-04" db="EMBL/GenBank/DDBJ databases">
        <authorList>
            <person name="Santos R.A.C."/>
            <person name="Steenwyk J.L."/>
            <person name="Rivero-Menendez O."/>
            <person name="Mead M.E."/>
            <person name="Silva L.P."/>
            <person name="Bastos R.W."/>
            <person name="Alastruey-Izquierdo A."/>
            <person name="Goldman G.H."/>
            <person name="Rokas A."/>
        </authorList>
    </citation>
    <scope>NUCLEOTIDE SEQUENCE</scope>
    <source>
        <strain evidence="2">CNM-CM8927</strain>
    </source>
</reference>
<dbReference type="PANTHER" id="PTHR46082:SF11">
    <property type="entry name" value="AAA+ ATPASE DOMAIN-CONTAINING PROTEIN-RELATED"/>
    <property type="match status" value="1"/>
</dbReference>
<evidence type="ECO:0008006" key="4">
    <source>
        <dbReference type="Google" id="ProtNLM"/>
    </source>
</evidence>
<reference evidence="2" key="1">
    <citation type="journal article" date="2020" name="bioRxiv">
        <title>Genomic and phenotypic heterogeneity of clinical isolates of the human pathogens Aspergillus fumigatus, Aspergillus lentulus and Aspergillus fumigatiaffinis.</title>
        <authorList>
            <person name="dos Santos R.A.C."/>
            <person name="Steenwyk J.L."/>
            <person name="Rivero-Menendez O."/>
            <person name="Mead M.E."/>
            <person name="Silva L.P."/>
            <person name="Bastos R.W."/>
            <person name="Alastruey-Izquierdo A."/>
            <person name="Goldman G.H."/>
            <person name="Rokas A."/>
        </authorList>
    </citation>
    <scope>NUCLEOTIDE SEQUENCE</scope>
    <source>
        <strain evidence="2">CNM-CM8927</strain>
    </source>
</reference>
<dbReference type="Proteomes" id="UP000649114">
    <property type="component" value="Unassembled WGS sequence"/>
</dbReference>
<dbReference type="InterPro" id="IPR053137">
    <property type="entry name" value="NLR-like"/>
</dbReference>
<dbReference type="EMBL" id="JAAAPU010000002">
    <property type="protein sequence ID" value="KAF4209796.1"/>
    <property type="molecule type" value="Genomic_DNA"/>
</dbReference>
<gene>
    <name evidence="2" type="ORF">CNMCM8927_004999</name>
</gene>
<dbReference type="InterPro" id="IPR035994">
    <property type="entry name" value="Nucleoside_phosphorylase_sf"/>
</dbReference>
<protein>
    <recommendedName>
        <fullName evidence="4">Nucleoside phosphorylase domain-containing protein</fullName>
    </recommendedName>
</protein>
<dbReference type="AlphaFoldDB" id="A0AAN5YXL5"/>